<dbReference type="PANTHER" id="PTHR35332">
    <property type="entry name" value="REGULATION OF ENOLASE PROTEIN 1"/>
    <property type="match status" value="1"/>
</dbReference>
<name>A0ABW0ZKF4_9ACTN</name>
<comment type="caution">
    <text evidence="1">The sequence shown here is derived from an EMBL/GenBank/DDBJ whole genome shotgun (WGS) entry which is preliminary data.</text>
</comment>
<dbReference type="EMBL" id="JBHSNS010000015">
    <property type="protein sequence ID" value="MFC5731366.1"/>
    <property type="molecule type" value="Genomic_DNA"/>
</dbReference>
<sequence length="198" mass="21458">MSITGLPELAWHGEPAAFDFDVDAQRLSITARAGTDWSNDPLTGQRTANAAALLFVPEGDFALSARVSVDFAGNFDAGVLCLWQSPEQWAKLCFEHSPQREGMVVSVVTRDISDDANALVIDGGSVYLRVLRTGNAYAFHYSLDGSTWHFVRLFRLGRGDDPMHAGILAQAPDTCECTSTFDEITFSTEVPAGLRNGA</sequence>
<gene>
    <name evidence="1" type="ORF">ACFPQB_20815</name>
</gene>
<dbReference type="Gene3D" id="2.60.120.200">
    <property type="match status" value="1"/>
</dbReference>
<dbReference type="PANTHER" id="PTHR35332:SF2">
    <property type="entry name" value="REGULATION OF ENOLASE PROTEIN 1"/>
    <property type="match status" value="1"/>
</dbReference>
<dbReference type="InterPro" id="IPR013320">
    <property type="entry name" value="ConA-like_dom_sf"/>
</dbReference>
<keyword evidence="2" id="KW-1185">Reference proteome</keyword>
<dbReference type="SUPFAM" id="SSF49899">
    <property type="entry name" value="Concanavalin A-like lectins/glucanases"/>
    <property type="match status" value="1"/>
</dbReference>
<evidence type="ECO:0000313" key="2">
    <source>
        <dbReference type="Proteomes" id="UP001596072"/>
    </source>
</evidence>
<dbReference type="Proteomes" id="UP001596072">
    <property type="component" value="Unassembled WGS sequence"/>
</dbReference>
<evidence type="ECO:0000313" key="1">
    <source>
        <dbReference type="EMBL" id="MFC5731366.1"/>
    </source>
</evidence>
<accession>A0ABW0ZKF4</accession>
<reference evidence="2" key="1">
    <citation type="journal article" date="2019" name="Int. J. Syst. Evol. Microbiol.">
        <title>The Global Catalogue of Microorganisms (GCM) 10K type strain sequencing project: providing services to taxonomists for standard genome sequencing and annotation.</title>
        <authorList>
            <consortium name="The Broad Institute Genomics Platform"/>
            <consortium name="The Broad Institute Genome Sequencing Center for Infectious Disease"/>
            <person name="Wu L."/>
            <person name="Ma J."/>
        </authorList>
    </citation>
    <scope>NUCLEOTIDE SEQUENCE [LARGE SCALE GENOMIC DNA]</scope>
    <source>
        <strain evidence="2">YIM 94188</strain>
    </source>
</reference>
<protein>
    <submittedName>
        <fullName evidence="1">DUF1349 domain-containing protein</fullName>
    </submittedName>
</protein>
<dbReference type="Pfam" id="PF07081">
    <property type="entry name" value="DUF1349"/>
    <property type="match status" value="1"/>
</dbReference>
<organism evidence="1 2">
    <name type="scientific">Nocardioides vastitatis</name>
    <dbReference type="NCBI Taxonomy" id="2568655"/>
    <lineage>
        <taxon>Bacteria</taxon>
        <taxon>Bacillati</taxon>
        <taxon>Actinomycetota</taxon>
        <taxon>Actinomycetes</taxon>
        <taxon>Propionibacteriales</taxon>
        <taxon>Nocardioidaceae</taxon>
        <taxon>Nocardioides</taxon>
    </lineage>
</organism>
<dbReference type="RefSeq" id="WP_136433623.1">
    <property type="nucleotide sequence ID" value="NZ_JBHSNS010000015.1"/>
</dbReference>
<dbReference type="InterPro" id="IPR009784">
    <property type="entry name" value="DUF1349"/>
</dbReference>
<proteinExistence type="predicted"/>